<proteinExistence type="predicted"/>
<reference evidence="1 2" key="1">
    <citation type="journal article" date="2015" name="Genome Biol.">
        <title>Comparative genomics of Steinernema reveals deeply conserved gene regulatory networks.</title>
        <authorList>
            <person name="Dillman A.R."/>
            <person name="Macchietto M."/>
            <person name="Porter C.F."/>
            <person name="Rogers A."/>
            <person name="Williams B."/>
            <person name="Antoshechkin I."/>
            <person name="Lee M.M."/>
            <person name="Goodwin Z."/>
            <person name="Lu X."/>
            <person name="Lewis E.E."/>
            <person name="Goodrich-Blair H."/>
            <person name="Stock S.P."/>
            <person name="Adams B.J."/>
            <person name="Sternberg P.W."/>
            <person name="Mortazavi A."/>
        </authorList>
    </citation>
    <scope>NUCLEOTIDE SEQUENCE [LARGE SCALE GENOMIC DNA]</scope>
    <source>
        <strain evidence="1 2">ALL</strain>
    </source>
</reference>
<sequence>MYDALPQFLAFLCPSSDRGVGRWFITGILRRVVLLQSNISGAISALKKACDFASLPGRTEFWPCANHLPCYS</sequence>
<dbReference type="AlphaFoldDB" id="A0A4U5N4L9"/>
<protein>
    <submittedName>
        <fullName evidence="1">Uncharacterized protein</fullName>
    </submittedName>
</protein>
<reference evidence="1 2" key="2">
    <citation type="journal article" date="2019" name="G3 (Bethesda)">
        <title>Hybrid Assembly of the Genome of the Entomopathogenic Nematode Steinernema carpocapsae Identifies the X-Chromosome.</title>
        <authorList>
            <person name="Serra L."/>
            <person name="Macchietto M."/>
            <person name="Macias-Munoz A."/>
            <person name="McGill C.J."/>
            <person name="Rodriguez I.M."/>
            <person name="Rodriguez B."/>
            <person name="Murad R."/>
            <person name="Mortazavi A."/>
        </authorList>
    </citation>
    <scope>NUCLEOTIDE SEQUENCE [LARGE SCALE GENOMIC DNA]</scope>
    <source>
        <strain evidence="1 2">ALL</strain>
    </source>
</reference>
<dbReference type="EMBL" id="AZBU02000005">
    <property type="protein sequence ID" value="TKR77338.1"/>
    <property type="molecule type" value="Genomic_DNA"/>
</dbReference>
<evidence type="ECO:0000313" key="1">
    <source>
        <dbReference type="EMBL" id="TKR77338.1"/>
    </source>
</evidence>
<name>A0A4U5N4L9_STECR</name>
<comment type="caution">
    <text evidence="1">The sequence shown here is derived from an EMBL/GenBank/DDBJ whole genome shotgun (WGS) entry which is preliminary data.</text>
</comment>
<dbReference type="Proteomes" id="UP000298663">
    <property type="component" value="Unassembled WGS sequence"/>
</dbReference>
<evidence type="ECO:0000313" key="2">
    <source>
        <dbReference type="Proteomes" id="UP000298663"/>
    </source>
</evidence>
<keyword evidence="2" id="KW-1185">Reference proteome</keyword>
<gene>
    <name evidence="1" type="ORF">L596_018333</name>
</gene>
<organism evidence="1 2">
    <name type="scientific">Steinernema carpocapsae</name>
    <name type="common">Entomopathogenic nematode</name>
    <dbReference type="NCBI Taxonomy" id="34508"/>
    <lineage>
        <taxon>Eukaryota</taxon>
        <taxon>Metazoa</taxon>
        <taxon>Ecdysozoa</taxon>
        <taxon>Nematoda</taxon>
        <taxon>Chromadorea</taxon>
        <taxon>Rhabditida</taxon>
        <taxon>Tylenchina</taxon>
        <taxon>Panagrolaimomorpha</taxon>
        <taxon>Strongyloidoidea</taxon>
        <taxon>Steinernematidae</taxon>
        <taxon>Steinernema</taxon>
    </lineage>
</organism>
<accession>A0A4U5N4L9</accession>